<dbReference type="Gene3D" id="3.40.630.30">
    <property type="match status" value="1"/>
</dbReference>
<dbReference type="SUPFAM" id="SSF55729">
    <property type="entry name" value="Acyl-CoA N-acyltransferases (Nat)"/>
    <property type="match status" value="1"/>
</dbReference>
<gene>
    <name evidence="2" type="ORF">QDX21_12190</name>
</gene>
<dbReference type="RefSeq" id="WP_158278511.1">
    <property type="nucleotide sequence ID" value="NZ_CP122561.1"/>
</dbReference>
<evidence type="ECO:0000259" key="1">
    <source>
        <dbReference type="Pfam" id="PF13508"/>
    </source>
</evidence>
<reference evidence="2 3" key="1">
    <citation type="submission" date="2023-03" db="EMBL/GenBank/DDBJ databases">
        <title>Complete genome sequences of several Auritidibacter ignavus strains isolated from ear infections.</title>
        <authorList>
            <person name="Baehr T."/>
            <person name="Baumhoegger A.M."/>
        </authorList>
    </citation>
    <scope>NUCLEOTIDE SEQUENCE [LARGE SCALE GENOMIC DNA]</scope>
    <source>
        <strain evidence="2 3">BABAE-6</strain>
    </source>
</reference>
<name>A0AAJ6AJ85_9MICC</name>
<protein>
    <submittedName>
        <fullName evidence="2">GNAT family N-acetyltransferase</fullName>
    </submittedName>
</protein>
<sequence length="252" mass="27740">MAISSSLTDELVTNWLTGRARIRNHHLTSHGEIHAALRPAISDDATEDLWEYVIANTDDHVLNTVADEIKQHPTRRLIVASDLPAQPEPAEAAAQRLAEKTGLKAIGVGEKLMVTDMASHDVEEPVVPDEFIADVRRQDGWYSLSFITTDEHPTGPDHTAARGRVGVVGQHAVFDRIWTNPEFRRQGLGSLVMRYLGSLALEEAVEEGLLIAGADGQALYKHLGWTPLADVVVLAHPDVSDDHVQTHEHFQV</sequence>
<organism evidence="2 3">
    <name type="scientific">Auritidibacter ignavus</name>
    <dbReference type="NCBI Taxonomy" id="678932"/>
    <lineage>
        <taxon>Bacteria</taxon>
        <taxon>Bacillati</taxon>
        <taxon>Actinomycetota</taxon>
        <taxon>Actinomycetes</taxon>
        <taxon>Micrococcales</taxon>
        <taxon>Micrococcaceae</taxon>
        <taxon>Auritidibacter</taxon>
    </lineage>
</organism>
<dbReference type="AlphaFoldDB" id="A0AAJ6AJ85"/>
<evidence type="ECO:0000313" key="3">
    <source>
        <dbReference type="Proteomes" id="UP001224674"/>
    </source>
</evidence>
<dbReference type="InterPro" id="IPR000182">
    <property type="entry name" value="GNAT_dom"/>
</dbReference>
<evidence type="ECO:0000313" key="2">
    <source>
        <dbReference type="EMBL" id="WGH93032.1"/>
    </source>
</evidence>
<dbReference type="GO" id="GO:0016747">
    <property type="term" value="F:acyltransferase activity, transferring groups other than amino-acyl groups"/>
    <property type="evidence" value="ECO:0007669"/>
    <property type="project" value="InterPro"/>
</dbReference>
<dbReference type="InterPro" id="IPR016181">
    <property type="entry name" value="Acyl_CoA_acyltransferase"/>
</dbReference>
<feature type="domain" description="N-acetyltransferase" evidence="1">
    <location>
        <begin position="167"/>
        <end position="226"/>
    </location>
</feature>
<keyword evidence="3" id="KW-1185">Reference proteome</keyword>
<accession>A0AAJ6AJ85</accession>
<dbReference type="Proteomes" id="UP001224674">
    <property type="component" value="Chromosome"/>
</dbReference>
<dbReference type="Pfam" id="PF13508">
    <property type="entry name" value="Acetyltransf_7"/>
    <property type="match status" value="1"/>
</dbReference>
<proteinExistence type="predicted"/>
<dbReference type="CDD" id="cd04301">
    <property type="entry name" value="NAT_SF"/>
    <property type="match status" value="1"/>
</dbReference>
<dbReference type="EMBL" id="CP122566">
    <property type="protein sequence ID" value="WGH93032.1"/>
    <property type="molecule type" value="Genomic_DNA"/>
</dbReference>
<dbReference type="GeneID" id="83695724"/>